<accession>A0AA88XI15</accession>
<feature type="non-terminal residue" evidence="1">
    <location>
        <position position="1"/>
    </location>
</feature>
<organism evidence="1 2">
    <name type="scientific">Pinctada imbricata</name>
    <name type="common">Atlantic pearl-oyster</name>
    <name type="synonym">Pinctada martensii</name>
    <dbReference type="NCBI Taxonomy" id="66713"/>
    <lineage>
        <taxon>Eukaryota</taxon>
        <taxon>Metazoa</taxon>
        <taxon>Spiralia</taxon>
        <taxon>Lophotrochozoa</taxon>
        <taxon>Mollusca</taxon>
        <taxon>Bivalvia</taxon>
        <taxon>Autobranchia</taxon>
        <taxon>Pteriomorphia</taxon>
        <taxon>Pterioida</taxon>
        <taxon>Pterioidea</taxon>
        <taxon>Pteriidae</taxon>
        <taxon>Pinctada</taxon>
    </lineage>
</organism>
<evidence type="ECO:0000313" key="2">
    <source>
        <dbReference type="Proteomes" id="UP001186944"/>
    </source>
</evidence>
<comment type="caution">
    <text evidence="1">The sequence shown here is derived from an EMBL/GenBank/DDBJ whole genome shotgun (WGS) entry which is preliminary data.</text>
</comment>
<gene>
    <name evidence="1" type="ORF">FSP39_006481</name>
</gene>
<evidence type="ECO:0000313" key="1">
    <source>
        <dbReference type="EMBL" id="KAK3085637.1"/>
    </source>
</evidence>
<keyword evidence="2" id="KW-1185">Reference proteome</keyword>
<dbReference type="Proteomes" id="UP001186944">
    <property type="component" value="Unassembled WGS sequence"/>
</dbReference>
<name>A0AA88XI15_PINIB</name>
<reference evidence="1" key="1">
    <citation type="submission" date="2019-08" db="EMBL/GenBank/DDBJ databases">
        <title>The improved chromosome-level genome for the pearl oyster Pinctada fucata martensii using PacBio sequencing and Hi-C.</title>
        <authorList>
            <person name="Zheng Z."/>
        </authorList>
    </citation>
    <scope>NUCLEOTIDE SEQUENCE</scope>
    <source>
        <strain evidence="1">ZZ-2019</strain>
        <tissue evidence="1">Adductor muscle</tissue>
    </source>
</reference>
<dbReference type="EMBL" id="VSWD01000012">
    <property type="protein sequence ID" value="KAK3085637.1"/>
    <property type="molecule type" value="Genomic_DNA"/>
</dbReference>
<dbReference type="AlphaFoldDB" id="A0AA88XI15"/>
<sequence>DADVMESKDGLKKAVSVAKRSSKPGYMLCYKLLTELFVRETLAASGGQGLRNTKEQDKLVLNKEKVQALTRKSKP</sequence>
<protein>
    <submittedName>
        <fullName evidence="1">Uncharacterized protein</fullName>
    </submittedName>
</protein>
<proteinExistence type="predicted"/>